<dbReference type="PaxDb" id="4577-GRMZM2G702888_P01"/>
<gene>
    <name evidence="1" type="ORF">ZEAMMB73_Zm00001d001904</name>
</gene>
<dbReference type="InParanoid" id="A0A1D6DU58"/>
<proteinExistence type="predicted"/>
<name>A0A1D6DU58_MAIZE</name>
<accession>A0A1D6DU58</accession>
<sequence length="125" mass="13637">MGHCPSLLLLGAEQRREKRKGGARATMPAKPKRVVLGLAFSLQCTLACRFRRPRTCTPRSCFLSADSQNTLQSWSLTSLRSLGQWALALASQQVEVQGRSSTELMGTHPMLGTTTPRLLPPPSCS</sequence>
<evidence type="ECO:0000313" key="1">
    <source>
        <dbReference type="EMBL" id="ONM12368.1"/>
    </source>
</evidence>
<dbReference type="AlphaFoldDB" id="A0A1D6DU58"/>
<reference evidence="1" key="1">
    <citation type="submission" date="2015-12" db="EMBL/GenBank/DDBJ databases">
        <title>Update maize B73 reference genome by single molecule sequencing technologies.</title>
        <authorList>
            <consortium name="Maize Genome Sequencing Project"/>
            <person name="Ware D."/>
        </authorList>
    </citation>
    <scope>NUCLEOTIDE SEQUENCE [LARGE SCALE GENOMIC DNA]</scope>
    <source>
        <tissue evidence="1">Seedling</tissue>
    </source>
</reference>
<protein>
    <submittedName>
        <fullName evidence="1">Uncharacterized protein</fullName>
    </submittedName>
</protein>
<organism evidence="1">
    <name type="scientific">Zea mays</name>
    <name type="common">Maize</name>
    <dbReference type="NCBI Taxonomy" id="4577"/>
    <lineage>
        <taxon>Eukaryota</taxon>
        <taxon>Viridiplantae</taxon>
        <taxon>Streptophyta</taxon>
        <taxon>Embryophyta</taxon>
        <taxon>Tracheophyta</taxon>
        <taxon>Spermatophyta</taxon>
        <taxon>Magnoliopsida</taxon>
        <taxon>Liliopsida</taxon>
        <taxon>Poales</taxon>
        <taxon>Poaceae</taxon>
        <taxon>PACMAD clade</taxon>
        <taxon>Panicoideae</taxon>
        <taxon>Andropogonodae</taxon>
        <taxon>Andropogoneae</taxon>
        <taxon>Tripsacinae</taxon>
        <taxon>Zea</taxon>
    </lineage>
</organism>
<dbReference type="EMBL" id="CM007648">
    <property type="protein sequence ID" value="ONM12368.1"/>
    <property type="molecule type" value="Genomic_DNA"/>
</dbReference>